<evidence type="ECO:0008006" key="2">
    <source>
        <dbReference type="Google" id="ProtNLM"/>
    </source>
</evidence>
<organism evidence="1">
    <name type="scientific">marine sediment metagenome</name>
    <dbReference type="NCBI Taxonomy" id="412755"/>
    <lineage>
        <taxon>unclassified sequences</taxon>
        <taxon>metagenomes</taxon>
        <taxon>ecological metagenomes</taxon>
    </lineage>
</organism>
<sequence length="32" mass="4051">GWQSSYCFDEALDLTIAWYRENRQWWEKLKVK</sequence>
<dbReference type="AlphaFoldDB" id="X0SJR1"/>
<feature type="non-terminal residue" evidence="1">
    <location>
        <position position="1"/>
    </location>
</feature>
<gene>
    <name evidence="1" type="ORF">S01H1_08288</name>
</gene>
<dbReference type="EMBL" id="BARS01004254">
    <property type="protein sequence ID" value="GAF75346.1"/>
    <property type="molecule type" value="Genomic_DNA"/>
</dbReference>
<name>X0SJR1_9ZZZZ</name>
<dbReference type="Gene3D" id="3.90.25.10">
    <property type="entry name" value="UDP-galactose 4-epimerase, domain 1"/>
    <property type="match status" value="1"/>
</dbReference>
<reference evidence="1" key="1">
    <citation type="journal article" date="2014" name="Front. Microbiol.">
        <title>High frequency of phylogenetically diverse reductive dehalogenase-homologous genes in deep subseafloor sedimentary metagenomes.</title>
        <authorList>
            <person name="Kawai M."/>
            <person name="Futagami T."/>
            <person name="Toyoda A."/>
            <person name="Takaki Y."/>
            <person name="Nishi S."/>
            <person name="Hori S."/>
            <person name="Arai W."/>
            <person name="Tsubouchi T."/>
            <person name="Morono Y."/>
            <person name="Uchiyama I."/>
            <person name="Ito T."/>
            <person name="Fujiyama A."/>
            <person name="Inagaki F."/>
            <person name="Takami H."/>
        </authorList>
    </citation>
    <scope>NUCLEOTIDE SEQUENCE</scope>
    <source>
        <strain evidence="1">Expedition CK06-06</strain>
    </source>
</reference>
<proteinExistence type="predicted"/>
<evidence type="ECO:0000313" key="1">
    <source>
        <dbReference type="EMBL" id="GAF75346.1"/>
    </source>
</evidence>
<comment type="caution">
    <text evidence="1">The sequence shown here is derived from an EMBL/GenBank/DDBJ whole genome shotgun (WGS) entry which is preliminary data.</text>
</comment>
<accession>X0SJR1</accession>
<protein>
    <recommendedName>
        <fullName evidence="2">dTDP-glucose 4,6-dehydratase</fullName>
    </recommendedName>
</protein>